<dbReference type="SUPFAM" id="SSF160424">
    <property type="entry name" value="BH3703-like"/>
    <property type="match status" value="1"/>
</dbReference>
<sequence length="282" mass="30751">MTATAGFPDGPYGVWRGQVFRVATAGPGRVVLTVLHGDPVPAGFQARANGRVVGKVAESELFERFSLSTYGLVDGERYLVTGEDGDRLQLSWTGRDAVRARELGLTVYERTGFFGSATRAELVALWQQRTETARADDVRSDADRPLRTEAELRQAISAAVIASVPPPWRAVDLEFREVGGHAELICRSVGADGAARFWSPHPAVSQAFGELRTTSAASERGVWLAAALRVRPDGSPGGISHDDETTWFVPPPIAALDTEISRHPRPEDARPAWWRALTNNRR</sequence>
<gene>
    <name evidence="1" type="ORF">TL08_04310</name>
</gene>
<name>A0AAC9HLS4_9PSEU</name>
<dbReference type="KEGG" id="ahm:TL08_04310"/>
<dbReference type="AlphaFoldDB" id="A0AAC9HLS4"/>
<reference evidence="2" key="1">
    <citation type="submission" date="2016-03" db="EMBL/GenBank/DDBJ databases">
        <title>Complete genome sequence of the type strain Actinoalloteichus hymeniacidonis DSM 45092.</title>
        <authorList>
            <person name="Schaffert L."/>
            <person name="Albersmeier A."/>
            <person name="Winkler A."/>
            <person name="Kalinowski J."/>
            <person name="Zotchev S."/>
            <person name="Ruckert C."/>
        </authorList>
    </citation>
    <scope>NUCLEOTIDE SEQUENCE [LARGE SCALE GENOMIC DNA]</scope>
    <source>
        <strain evidence="2">HPA177(T) (DSM 45092(T))</strain>
    </source>
</reference>
<dbReference type="InterPro" id="IPR036170">
    <property type="entry name" value="YezG-like_sf"/>
</dbReference>
<evidence type="ECO:0000313" key="1">
    <source>
        <dbReference type="EMBL" id="AOS61692.1"/>
    </source>
</evidence>
<protein>
    <submittedName>
        <fullName evidence="1">Uncharacterized protein</fullName>
    </submittedName>
</protein>
<dbReference type="Proteomes" id="UP000095210">
    <property type="component" value="Chromosome"/>
</dbReference>
<dbReference type="RefSeq" id="WP_069846748.1">
    <property type="nucleotide sequence ID" value="NZ_CP014859.1"/>
</dbReference>
<evidence type="ECO:0000313" key="2">
    <source>
        <dbReference type="Proteomes" id="UP000095210"/>
    </source>
</evidence>
<proteinExistence type="predicted"/>
<organism evidence="1 2">
    <name type="scientific">Actinoalloteichus hymeniacidonis</name>
    <dbReference type="NCBI Taxonomy" id="340345"/>
    <lineage>
        <taxon>Bacteria</taxon>
        <taxon>Bacillati</taxon>
        <taxon>Actinomycetota</taxon>
        <taxon>Actinomycetes</taxon>
        <taxon>Pseudonocardiales</taxon>
        <taxon>Pseudonocardiaceae</taxon>
        <taxon>Actinoalloteichus</taxon>
    </lineage>
</organism>
<accession>A0AAC9HLS4</accession>
<dbReference type="EMBL" id="CP014859">
    <property type="protein sequence ID" value="AOS61692.1"/>
    <property type="molecule type" value="Genomic_DNA"/>
</dbReference>
<keyword evidence="2" id="KW-1185">Reference proteome</keyword>